<dbReference type="AlphaFoldDB" id="A0A9R0T4M4"/>
<dbReference type="PANTHER" id="PTHR31301:SF170">
    <property type="entry name" value="DOMAIN PROTEIN 1, PUTATIVE, EXPRESSED-RELATED"/>
    <property type="match status" value="1"/>
</dbReference>
<sequence length="182" mass="19435">MDYSNEATITAATQPYVRSMSPPSRVSSCSPPPVFPLMGNAPSSPPTIVLSPCAACKDLPESSRADAVSSMVYEAEARLRDPVYGCAGAVCRLQKEANELKVDLARAQADLLSIQTQHANLLALVCVEFAANHRGDQQLHQPPPLGDQLNGIGGSGGGAMYQPLYDSDFDSAAWEEARQLWT</sequence>
<protein>
    <recommendedName>
        <fullName evidence="2">LOB domain-containing protein</fullName>
    </recommendedName>
</protein>
<dbReference type="PANTHER" id="PTHR31301">
    <property type="entry name" value="LOB DOMAIN-CONTAINING PROTEIN 4-RELATED"/>
    <property type="match status" value="1"/>
</dbReference>
<organism evidence="3 4">
    <name type="scientific">Triticum turgidum subsp. durum</name>
    <name type="common">Durum wheat</name>
    <name type="synonym">Triticum durum</name>
    <dbReference type="NCBI Taxonomy" id="4567"/>
    <lineage>
        <taxon>Eukaryota</taxon>
        <taxon>Viridiplantae</taxon>
        <taxon>Streptophyta</taxon>
        <taxon>Embryophyta</taxon>
        <taxon>Tracheophyta</taxon>
        <taxon>Spermatophyta</taxon>
        <taxon>Magnoliopsida</taxon>
        <taxon>Liliopsida</taxon>
        <taxon>Poales</taxon>
        <taxon>Poaceae</taxon>
        <taxon>BOP clade</taxon>
        <taxon>Pooideae</taxon>
        <taxon>Triticodae</taxon>
        <taxon>Triticeae</taxon>
        <taxon>Triticinae</taxon>
        <taxon>Triticum</taxon>
    </lineage>
</organism>
<reference evidence="3 4" key="1">
    <citation type="submission" date="2017-09" db="EMBL/GenBank/DDBJ databases">
        <authorList>
            <consortium name="International Durum Wheat Genome Sequencing Consortium (IDWGSC)"/>
            <person name="Milanesi L."/>
        </authorList>
    </citation>
    <scope>NUCLEOTIDE SEQUENCE [LARGE SCALE GENOMIC DNA]</scope>
    <source>
        <strain evidence="4">cv. Svevo</strain>
    </source>
</reference>
<dbReference type="EMBL" id="LT934118">
    <property type="protein sequence ID" value="VAI07106.1"/>
    <property type="molecule type" value="Genomic_DNA"/>
</dbReference>
<accession>A0A9R0T4M4</accession>
<evidence type="ECO:0000256" key="1">
    <source>
        <dbReference type="ARBA" id="ARBA00005474"/>
    </source>
</evidence>
<dbReference type="Pfam" id="PF03195">
    <property type="entry name" value="LOB"/>
    <property type="match status" value="1"/>
</dbReference>
<evidence type="ECO:0000313" key="4">
    <source>
        <dbReference type="Proteomes" id="UP000324705"/>
    </source>
</evidence>
<dbReference type="Proteomes" id="UP000324705">
    <property type="component" value="Chromosome 4B"/>
</dbReference>
<dbReference type="InterPro" id="IPR004883">
    <property type="entry name" value="LOB"/>
</dbReference>
<keyword evidence="4" id="KW-1185">Reference proteome</keyword>
<evidence type="ECO:0000259" key="2">
    <source>
        <dbReference type="Pfam" id="PF03195"/>
    </source>
</evidence>
<dbReference type="Gramene" id="TRITD4Bv1G125140.3">
    <property type="protein sequence ID" value="TRITD4Bv1G125140.3"/>
    <property type="gene ID" value="TRITD4Bv1G125140"/>
</dbReference>
<comment type="similarity">
    <text evidence="1">Belongs to the LOB domain-containing protein family.</text>
</comment>
<evidence type="ECO:0000313" key="3">
    <source>
        <dbReference type="EMBL" id="VAI07106.1"/>
    </source>
</evidence>
<name>A0A9R0T4M4_TRITD</name>
<proteinExistence type="inferred from homology"/>
<gene>
    <name evidence="3" type="ORF">TRITD_4Bv1G125140</name>
</gene>
<feature type="domain" description="LOB" evidence="2">
    <location>
        <begin position="56"/>
        <end position="108"/>
    </location>
</feature>